<evidence type="ECO:0000256" key="1">
    <source>
        <dbReference type="ARBA" id="ARBA00022723"/>
    </source>
</evidence>
<dbReference type="CDD" id="cd16650">
    <property type="entry name" value="SP-RING_PIAS-like"/>
    <property type="match status" value="1"/>
</dbReference>
<evidence type="ECO:0000256" key="3">
    <source>
        <dbReference type="ARBA" id="ARBA00022833"/>
    </source>
</evidence>
<dbReference type="GO" id="GO:0008270">
    <property type="term" value="F:zinc ion binding"/>
    <property type="evidence" value="ECO:0007669"/>
    <property type="project" value="UniProtKB-KW"/>
</dbReference>
<accession>A0A131Z4D9</accession>
<dbReference type="GO" id="GO:0016874">
    <property type="term" value="F:ligase activity"/>
    <property type="evidence" value="ECO:0007669"/>
    <property type="project" value="UniProtKB-KW"/>
</dbReference>
<dbReference type="PANTHER" id="PTHR10782">
    <property type="entry name" value="ZINC FINGER MIZ DOMAIN-CONTAINING PROTEIN"/>
    <property type="match status" value="1"/>
</dbReference>
<reference evidence="6" key="1">
    <citation type="journal article" date="2016" name="Ticks Tick Borne Dis.">
        <title>De novo assembly and annotation of the salivary gland transcriptome of Rhipicephalus appendiculatus male and female ticks during blood feeding.</title>
        <authorList>
            <person name="de Castro M.H."/>
            <person name="de Klerk D."/>
            <person name="Pienaar R."/>
            <person name="Latif A.A."/>
            <person name="Rees D.J."/>
            <person name="Mans B.J."/>
        </authorList>
    </citation>
    <scope>NUCLEOTIDE SEQUENCE</scope>
    <source>
        <tissue evidence="6">Salivary glands</tissue>
    </source>
</reference>
<keyword evidence="2 4" id="KW-0863">Zinc-finger</keyword>
<dbReference type="EMBL" id="GEDV01002294">
    <property type="protein sequence ID" value="JAP86263.1"/>
    <property type="molecule type" value="Transcribed_RNA"/>
</dbReference>
<name>A0A131Z4D9_RHIAP</name>
<keyword evidence="1" id="KW-0479">Metal-binding</keyword>
<keyword evidence="3" id="KW-0862">Zinc</keyword>
<dbReference type="GO" id="GO:0016925">
    <property type="term" value="P:protein sumoylation"/>
    <property type="evidence" value="ECO:0007669"/>
    <property type="project" value="TreeGrafter"/>
</dbReference>
<dbReference type="Gene3D" id="3.30.40.10">
    <property type="entry name" value="Zinc/RING finger domain, C3HC4 (zinc finger)"/>
    <property type="match status" value="1"/>
</dbReference>
<dbReference type="GO" id="GO:0000785">
    <property type="term" value="C:chromatin"/>
    <property type="evidence" value="ECO:0007669"/>
    <property type="project" value="TreeGrafter"/>
</dbReference>
<evidence type="ECO:0000256" key="2">
    <source>
        <dbReference type="ARBA" id="ARBA00022771"/>
    </source>
</evidence>
<feature type="domain" description="SP-RING-type" evidence="5">
    <location>
        <begin position="149"/>
        <end position="236"/>
    </location>
</feature>
<evidence type="ECO:0000313" key="6">
    <source>
        <dbReference type="EMBL" id="JAP86263.1"/>
    </source>
</evidence>
<dbReference type="PROSITE" id="PS51044">
    <property type="entry name" value="ZF_SP_RING"/>
    <property type="match status" value="1"/>
</dbReference>
<dbReference type="InterPro" id="IPR004181">
    <property type="entry name" value="Znf_MIZ"/>
</dbReference>
<dbReference type="PANTHER" id="PTHR10782:SF94">
    <property type="entry name" value="SUPPRESSOR OF VARIEGATION 2-10, ISOFORM I"/>
    <property type="match status" value="1"/>
</dbReference>
<dbReference type="Pfam" id="PF02891">
    <property type="entry name" value="zf-MIZ"/>
    <property type="match status" value="1"/>
</dbReference>
<dbReference type="InterPro" id="IPR013083">
    <property type="entry name" value="Znf_RING/FYVE/PHD"/>
</dbReference>
<dbReference type="GO" id="GO:0061665">
    <property type="term" value="F:SUMO ligase activity"/>
    <property type="evidence" value="ECO:0007669"/>
    <property type="project" value="TreeGrafter"/>
</dbReference>
<dbReference type="GO" id="GO:0003712">
    <property type="term" value="F:transcription coregulator activity"/>
    <property type="evidence" value="ECO:0007669"/>
    <property type="project" value="TreeGrafter"/>
</dbReference>
<proteinExistence type="predicted"/>
<dbReference type="AlphaFoldDB" id="A0A131Z4D9"/>
<organism evidence="6">
    <name type="scientific">Rhipicephalus appendiculatus</name>
    <name type="common">Brown ear tick</name>
    <dbReference type="NCBI Taxonomy" id="34631"/>
    <lineage>
        <taxon>Eukaryota</taxon>
        <taxon>Metazoa</taxon>
        <taxon>Ecdysozoa</taxon>
        <taxon>Arthropoda</taxon>
        <taxon>Chelicerata</taxon>
        <taxon>Arachnida</taxon>
        <taxon>Acari</taxon>
        <taxon>Parasitiformes</taxon>
        <taxon>Ixodida</taxon>
        <taxon>Ixodoidea</taxon>
        <taxon>Ixodidae</taxon>
        <taxon>Rhipicephalinae</taxon>
        <taxon>Rhipicephalus</taxon>
        <taxon>Rhipicephalus</taxon>
    </lineage>
</organism>
<keyword evidence="6" id="KW-0436">Ligase</keyword>
<evidence type="ECO:0000259" key="5">
    <source>
        <dbReference type="PROSITE" id="PS51044"/>
    </source>
</evidence>
<evidence type="ECO:0000256" key="4">
    <source>
        <dbReference type="PROSITE-ProRule" id="PRU00452"/>
    </source>
</evidence>
<protein>
    <submittedName>
        <fullName evidence="6">E3 SUMO-protein ligase PIAS3</fullName>
    </submittedName>
</protein>
<dbReference type="GO" id="GO:0006357">
    <property type="term" value="P:regulation of transcription by RNA polymerase II"/>
    <property type="evidence" value="ECO:0007669"/>
    <property type="project" value="TreeGrafter"/>
</dbReference>
<sequence length="284" mass="31958">MLPCQPFYHFLRELPLTPILSTKTANLNFFCGTYLAQSESDAATTSLFIYFSPLVERSSLGIRTASLSLNGKAYFRMPFTMVNIFPLFDLTKRNCFAVWDEVIPEKVTVRAFEAVKVLEGDMLSLLIESAPYIVRREDTEALVKAHFATADEAVIENLQMSLLCPIAKRKIRVPCRGARCQHMQCFDAYAYLALNDSTLHPSWRCPVCNDQVLLQDIRIDLLTLDILRKAESECSNVNLLPNGSWALAVGCHDRSVITIDDSPIKMPTRTLCNSSVVDLTYDSD</sequence>